<reference evidence="7 8" key="1">
    <citation type="submission" date="2020-08" db="EMBL/GenBank/DDBJ databases">
        <title>Genomic Encyclopedia of Type Strains, Phase IV (KMG-IV): sequencing the most valuable type-strain genomes for metagenomic binning, comparative biology and taxonomic classification.</title>
        <authorList>
            <person name="Goeker M."/>
        </authorList>
    </citation>
    <scope>NUCLEOTIDE SEQUENCE [LARGE SCALE GENOMIC DNA]</scope>
    <source>
        <strain evidence="7 8">DSM 11590</strain>
    </source>
</reference>
<sequence length="218" mass="22862">MADYPMFLLFAALTVLSPGPGVLFTVGNAVNHGLAGAFAGSLGIAAGALIIGTLSMTGVGVVLSSSPLAFSVLKYAGAAYLVFLGGRLIWSGPRSAAQSGAVMPETGQGAVRREDGFRCRGFRQGLEGVSLQLTNPKAVFFFLSVFPQFIDPRQETVRQSALLVVSYAVLVVGIHMGYAACAGQVQRPLSSYRGRLWVNRISGLAFLLFGGMMALARP</sequence>
<dbReference type="PANTHER" id="PTHR30086">
    <property type="entry name" value="ARGININE EXPORTER PROTEIN ARGO"/>
    <property type="match status" value="1"/>
</dbReference>
<evidence type="ECO:0000256" key="4">
    <source>
        <dbReference type="ARBA" id="ARBA00022989"/>
    </source>
</evidence>
<proteinExistence type="predicted"/>
<dbReference type="Pfam" id="PF01810">
    <property type="entry name" value="LysE"/>
    <property type="match status" value="1"/>
</dbReference>
<keyword evidence="4 6" id="KW-1133">Transmembrane helix</keyword>
<evidence type="ECO:0000256" key="6">
    <source>
        <dbReference type="SAM" id="Phobius"/>
    </source>
</evidence>
<feature type="transmembrane region" description="Helical" evidence="6">
    <location>
        <begin position="72"/>
        <end position="90"/>
    </location>
</feature>
<dbReference type="RefSeq" id="WP_184266102.1">
    <property type="nucleotide sequence ID" value="NZ_JACIIX010000021.1"/>
</dbReference>
<dbReference type="InterPro" id="IPR001123">
    <property type="entry name" value="LeuE-type"/>
</dbReference>
<feature type="transmembrane region" description="Helical" evidence="6">
    <location>
        <begin position="197"/>
        <end position="216"/>
    </location>
</feature>
<feature type="transmembrane region" description="Helical" evidence="6">
    <location>
        <begin position="161"/>
        <end position="185"/>
    </location>
</feature>
<dbReference type="Proteomes" id="UP000544872">
    <property type="component" value="Unassembled WGS sequence"/>
</dbReference>
<feature type="transmembrane region" description="Helical" evidence="6">
    <location>
        <begin position="35"/>
        <end position="63"/>
    </location>
</feature>
<name>A0A7W9ZIX7_NOVIT</name>
<accession>A0A7W9ZIX7</accession>
<dbReference type="GO" id="GO:0005886">
    <property type="term" value="C:plasma membrane"/>
    <property type="evidence" value="ECO:0007669"/>
    <property type="project" value="UniProtKB-SubCell"/>
</dbReference>
<keyword evidence="5 6" id="KW-0472">Membrane</keyword>
<dbReference type="PANTHER" id="PTHR30086:SF20">
    <property type="entry name" value="ARGININE EXPORTER PROTEIN ARGO-RELATED"/>
    <property type="match status" value="1"/>
</dbReference>
<comment type="caution">
    <text evidence="7">The sequence shown here is derived from an EMBL/GenBank/DDBJ whole genome shotgun (WGS) entry which is preliminary data.</text>
</comment>
<gene>
    <name evidence="7" type="ORF">FHS48_003770</name>
</gene>
<evidence type="ECO:0000313" key="7">
    <source>
        <dbReference type="EMBL" id="MBB6212320.1"/>
    </source>
</evidence>
<protein>
    <submittedName>
        <fullName evidence="7">Threonine/homoserine/homoserine lactone efflux protein</fullName>
    </submittedName>
</protein>
<evidence type="ECO:0000256" key="5">
    <source>
        <dbReference type="ARBA" id="ARBA00023136"/>
    </source>
</evidence>
<dbReference type="EMBL" id="JACIIX010000021">
    <property type="protein sequence ID" value="MBB6212320.1"/>
    <property type="molecule type" value="Genomic_DNA"/>
</dbReference>
<evidence type="ECO:0000313" key="8">
    <source>
        <dbReference type="Proteomes" id="UP000544872"/>
    </source>
</evidence>
<dbReference type="GO" id="GO:0015171">
    <property type="term" value="F:amino acid transmembrane transporter activity"/>
    <property type="evidence" value="ECO:0007669"/>
    <property type="project" value="TreeGrafter"/>
</dbReference>
<keyword evidence="2" id="KW-1003">Cell membrane</keyword>
<organism evidence="7 8">
    <name type="scientific">Novispirillum itersonii</name>
    <name type="common">Aquaspirillum itersonii</name>
    <dbReference type="NCBI Taxonomy" id="189"/>
    <lineage>
        <taxon>Bacteria</taxon>
        <taxon>Pseudomonadati</taxon>
        <taxon>Pseudomonadota</taxon>
        <taxon>Alphaproteobacteria</taxon>
        <taxon>Rhodospirillales</taxon>
        <taxon>Novispirillaceae</taxon>
        <taxon>Novispirillum</taxon>
    </lineage>
</organism>
<dbReference type="AlphaFoldDB" id="A0A7W9ZIX7"/>
<evidence type="ECO:0000256" key="3">
    <source>
        <dbReference type="ARBA" id="ARBA00022692"/>
    </source>
</evidence>
<evidence type="ECO:0000256" key="2">
    <source>
        <dbReference type="ARBA" id="ARBA00022475"/>
    </source>
</evidence>
<keyword evidence="3 6" id="KW-0812">Transmembrane</keyword>
<dbReference type="PIRSF" id="PIRSF006324">
    <property type="entry name" value="LeuE"/>
    <property type="match status" value="1"/>
</dbReference>
<keyword evidence="8" id="KW-1185">Reference proteome</keyword>
<evidence type="ECO:0000256" key="1">
    <source>
        <dbReference type="ARBA" id="ARBA00004651"/>
    </source>
</evidence>
<comment type="subcellular location">
    <subcellularLocation>
        <location evidence="1">Cell membrane</location>
        <topology evidence="1">Multi-pass membrane protein</topology>
    </subcellularLocation>
</comment>